<accession>A0ABD1SV30</accession>
<gene>
    <name evidence="1" type="ORF">Adt_19345</name>
</gene>
<protein>
    <submittedName>
        <fullName evidence="1">Uncharacterized protein</fullName>
    </submittedName>
</protein>
<name>A0ABD1SV30_9LAMI</name>
<sequence length="141" mass="15357">MTTRMWALKQPSFEESVIAHWSSSMAPKMYQSSRGCAVGGGSGEVELRFFQGCDEECRVVGVVEHVEDCGGNGDKEDNSNEEDNGPKACEAEAAALTEVVAVGRWGLDGMGGAWGYKDGFWLLLDWLSLRLLQGLQWPPLA</sequence>
<dbReference type="AlphaFoldDB" id="A0ABD1SV30"/>
<comment type="caution">
    <text evidence="1">The sequence shown here is derived from an EMBL/GenBank/DDBJ whole genome shotgun (WGS) entry which is preliminary data.</text>
</comment>
<evidence type="ECO:0000313" key="1">
    <source>
        <dbReference type="EMBL" id="KAL2503724.1"/>
    </source>
</evidence>
<reference evidence="2" key="1">
    <citation type="submission" date="2024-07" db="EMBL/GenBank/DDBJ databases">
        <title>Two chromosome-level genome assemblies of Korean endemic species Abeliophyllum distichum and Forsythia ovata (Oleaceae).</title>
        <authorList>
            <person name="Jang H."/>
        </authorList>
    </citation>
    <scope>NUCLEOTIDE SEQUENCE [LARGE SCALE GENOMIC DNA]</scope>
</reference>
<evidence type="ECO:0000313" key="2">
    <source>
        <dbReference type="Proteomes" id="UP001604336"/>
    </source>
</evidence>
<proteinExistence type="predicted"/>
<keyword evidence="2" id="KW-1185">Reference proteome</keyword>
<dbReference type="Proteomes" id="UP001604336">
    <property type="component" value="Unassembled WGS sequence"/>
</dbReference>
<dbReference type="EMBL" id="JBFOLK010000006">
    <property type="protein sequence ID" value="KAL2503724.1"/>
    <property type="molecule type" value="Genomic_DNA"/>
</dbReference>
<organism evidence="1 2">
    <name type="scientific">Abeliophyllum distichum</name>
    <dbReference type="NCBI Taxonomy" id="126358"/>
    <lineage>
        <taxon>Eukaryota</taxon>
        <taxon>Viridiplantae</taxon>
        <taxon>Streptophyta</taxon>
        <taxon>Embryophyta</taxon>
        <taxon>Tracheophyta</taxon>
        <taxon>Spermatophyta</taxon>
        <taxon>Magnoliopsida</taxon>
        <taxon>eudicotyledons</taxon>
        <taxon>Gunneridae</taxon>
        <taxon>Pentapetalae</taxon>
        <taxon>asterids</taxon>
        <taxon>lamiids</taxon>
        <taxon>Lamiales</taxon>
        <taxon>Oleaceae</taxon>
        <taxon>Forsythieae</taxon>
        <taxon>Abeliophyllum</taxon>
    </lineage>
</organism>